<dbReference type="Gene3D" id="3.90.226.10">
    <property type="entry name" value="2-enoyl-CoA Hydratase, Chain A, domain 1"/>
    <property type="match status" value="1"/>
</dbReference>
<dbReference type="AlphaFoldDB" id="B0TTD8"/>
<dbReference type="eggNOG" id="COG0793">
    <property type="taxonomic scope" value="Bacteria"/>
</dbReference>
<dbReference type="SUPFAM" id="SSF52096">
    <property type="entry name" value="ClpP/crotonase"/>
    <property type="match status" value="1"/>
</dbReference>
<dbReference type="Proteomes" id="UP000001317">
    <property type="component" value="Chromosome"/>
</dbReference>
<dbReference type="STRING" id="458817.Shal_3536"/>
<organism evidence="1 2">
    <name type="scientific">Shewanella halifaxensis (strain HAW-EB4)</name>
    <dbReference type="NCBI Taxonomy" id="458817"/>
    <lineage>
        <taxon>Bacteria</taxon>
        <taxon>Pseudomonadati</taxon>
        <taxon>Pseudomonadota</taxon>
        <taxon>Gammaproteobacteria</taxon>
        <taxon>Alteromonadales</taxon>
        <taxon>Shewanellaceae</taxon>
        <taxon>Shewanella</taxon>
    </lineage>
</organism>
<dbReference type="OrthoDB" id="6250179at2"/>
<gene>
    <name evidence="1" type="ordered locus">Shal_3536</name>
</gene>
<evidence type="ECO:0000313" key="1">
    <source>
        <dbReference type="EMBL" id="ABZ78079.1"/>
    </source>
</evidence>
<dbReference type="EMBL" id="CP000931">
    <property type="protein sequence ID" value="ABZ78079.1"/>
    <property type="molecule type" value="Genomic_DNA"/>
</dbReference>
<dbReference type="RefSeq" id="WP_012278599.1">
    <property type="nucleotide sequence ID" value="NC_010334.1"/>
</dbReference>
<evidence type="ECO:0000313" key="2">
    <source>
        <dbReference type="Proteomes" id="UP000001317"/>
    </source>
</evidence>
<dbReference type="InterPro" id="IPR029045">
    <property type="entry name" value="ClpP/crotonase-like_dom_sf"/>
</dbReference>
<dbReference type="HOGENOM" id="CLU_522627_0_0_6"/>
<accession>B0TTD8</accession>
<dbReference type="KEGG" id="shl:Shal_3536"/>
<evidence type="ECO:0008006" key="3">
    <source>
        <dbReference type="Google" id="ProtNLM"/>
    </source>
</evidence>
<proteinExistence type="predicted"/>
<name>B0TTD8_SHEHH</name>
<sequence length="505" mass="56182">MTLSYKGTISIFALLICVSSAQLIYLSLPSSSSITTLNHRQYRQDIDAFIDAIKQHSAFAAMEPERVTAITEASHALLQSATNSNDAARLELQLLQLLSQLNDPGASAQRPINGVYDTNRQLQLPIEIRFDGQYWHAFYQDGAMLEPDFPYLTHIDGLPMIRWVEASQGYLADSIKLSTQAQSTWIRQIARLRLDIGLSDRDETLITLSNGEANLQYPLKLTRNQRHAAKVTPLEANALEANSLEANSLEASKPQGVVRLSTNIDLTTITELSKQLAQLSTEHGSPLIIDIRAIKQPQPLLMAWLFSQFSQQNKPQSIGLLQYKRFATSRADQLPRHYIPMSKLSFFEQAALNNQGFDTRKGPTSAFSDYLVRRYNPRVDDKSQQQTHRLSLLVDSSCELECEWIALASLQWPSVELIGETTRGSLSPRYHVTLPNSGIEVQFSKAVVYAPSGQLISGIGLGPAIQLNQLDFEDNNIAELIAAKRLDRSLAPLKGTVAIVSPAKR</sequence>
<protein>
    <recommendedName>
        <fullName evidence="3">Tail specific protease domain-containing protein</fullName>
    </recommendedName>
</protein>
<keyword evidence="2" id="KW-1185">Reference proteome</keyword>
<reference evidence="1" key="1">
    <citation type="submission" date="2008-01" db="EMBL/GenBank/DDBJ databases">
        <title>Complete sequence of Shewanella halifaxensis HAW-EB4.</title>
        <authorList>
            <consortium name="US DOE Joint Genome Institute"/>
            <person name="Copeland A."/>
            <person name="Lucas S."/>
            <person name="Lapidus A."/>
            <person name="Glavina del Rio T."/>
            <person name="Dalin E."/>
            <person name="Tice H."/>
            <person name="Bruce D."/>
            <person name="Goodwin L."/>
            <person name="Pitluck S."/>
            <person name="Sims D."/>
            <person name="Brettin T."/>
            <person name="Detter J.C."/>
            <person name="Han C."/>
            <person name="Kuske C.R."/>
            <person name="Schmutz J."/>
            <person name="Larimer F."/>
            <person name="Land M."/>
            <person name="Hauser L."/>
            <person name="Kyrpides N."/>
            <person name="Kim E."/>
            <person name="Zhao J.-S."/>
            <person name="Richardson P."/>
        </authorList>
    </citation>
    <scope>NUCLEOTIDE SEQUENCE [LARGE SCALE GENOMIC DNA]</scope>
    <source>
        <strain evidence="1">HAW-EB4</strain>
    </source>
</reference>